<gene>
    <name evidence="2" type="ORF">AWC38_SpisGene9301</name>
</gene>
<comment type="caution">
    <text evidence="2">The sequence shown here is derived from an EMBL/GenBank/DDBJ whole genome shotgun (WGS) entry which is preliminary data.</text>
</comment>
<protein>
    <submittedName>
        <fullName evidence="2">Uncharacterized protein</fullName>
    </submittedName>
</protein>
<dbReference type="AlphaFoldDB" id="A0A2B4S9F8"/>
<dbReference type="EMBL" id="LSMT01000136">
    <property type="protein sequence ID" value="PFX26026.1"/>
    <property type="molecule type" value="Genomic_DNA"/>
</dbReference>
<evidence type="ECO:0000313" key="3">
    <source>
        <dbReference type="Proteomes" id="UP000225706"/>
    </source>
</evidence>
<reference evidence="3" key="1">
    <citation type="journal article" date="2017" name="bioRxiv">
        <title>Comparative analysis of the genomes of Stylophora pistillata and Acropora digitifera provides evidence for extensive differences between species of corals.</title>
        <authorList>
            <person name="Voolstra C.R."/>
            <person name="Li Y."/>
            <person name="Liew Y.J."/>
            <person name="Baumgarten S."/>
            <person name="Zoccola D."/>
            <person name="Flot J.-F."/>
            <person name="Tambutte S."/>
            <person name="Allemand D."/>
            <person name="Aranda M."/>
        </authorList>
    </citation>
    <scope>NUCLEOTIDE SEQUENCE [LARGE SCALE GENOMIC DNA]</scope>
</reference>
<keyword evidence="3" id="KW-1185">Reference proteome</keyword>
<feature type="chain" id="PRO_5013310205" evidence="1">
    <location>
        <begin position="24"/>
        <end position="73"/>
    </location>
</feature>
<evidence type="ECO:0000256" key="1">
    <source>
        <dbReference type="SAM" id="SignalP"/>
    </source>
</evidence>
<keyword evidence="1" id="KW-0732">Signal</keyword>
<proteinExistence type="predicted"/>
<sequence length="73" mass="8516">MNTKFSWILMALLLSSFVCWSSAFSPNQHNPKMRNGKRHFSSQSNRANENFLRAWRKNSVENTAEKPSEVQLE</sequence>
<organism evidence="2 3">
    <name type="scientific">Stylophora pistillata</name>
    <name type="common">Smooth cauliflower coral</name>
    <dbReference type="NCBI Taxonomy" id="50429"/>
    <lineage>
        <taxon>Eukaryota</taxon>
        <taxon>Metazoa</taxon>
        <taxon>Cnidaria</taxon>
        <taxon>Anthozoa</taxon>
        <taxon>Hexacorallia</taxon>
        <taxon>Scleractinia</taxon>
        <taxon>Astrocoeniina</taxon>
        <taxon>Pocilloporidae</taxon>
        <taxon>Stylophora</taxon>
    </lineage>
</organism>
<evidence type="ECO:0000313" key="2">
    <source>
        <dbReference type="EMBL" id="PFX26026.1"/>
    </source>
</evidence>
<feature type="signal peptide" evidence="1">
    <location>
        <begin position="1"/>
        <end position="23"/>
    </location>
</feature>
<dbReference type="Proteomes" id="UP000225706">
    <property type="component" value="Unassembled WGS sequence"/>
</dbReference>
<name>A0A2B4S9F8_STYPI</name>
<accession>A0A2B4S9F8</accession>